<dbReference type="Gene3D" id="3.50.50.60">
    <property type="entry name" value="FAD/NAD(P)-binding domain"/>
    <property type="match status" value="1"/>
</dbReference>
<evidence type="ECO:0000256" key="5">
    <source>
        <dbReference type="ARBA" id="ARBA00023002"/>
    </source>
</evidence>
<feature type="domain" description="FAD dependent oxidoreductase" evidence="6">
    <location>
        <begin position="23"/>
        <end position="369"/>
    </location>
</feature>
<comment type="similarity">
    <text evidence="2">Belongs to the FAD-dependent glycerol-3-phosphate dehydrogenase family.</text>
</comment>
<accession>A0A4R6V1D2</accession>
<dbReference type="PANTHER" id="PTHR11985">
    <property type="entry name" value="GLYCEROL-3-PHOSPHATE DEHYDROGENASE"/>
    <property type="match status" value="1"/>
</dbReference>
<dbReference type="InterPro" id="IPR036188">
    <property type="entry name" value="FAD/NAD-bd_sf"/>
</dbReference>
<gene>
    <name evidence="7" type="ORF">EV696_103217</name>
</gene>
<dbReference type="InterPro" id="IPR000447">
    <property type="entry name" value="G3P_DH_FAD-dep"/>
</dbReference>
<dbReference type="Gene3D" id="3.30.9.10">
    <property type="entry name" value="D-Amino Acid Oxidase, subunit A, domain 2"/>
    <property type="match status" value="1"/>
</dbReference>
<organism evidence="7 8">
    <name type="scientific">Permianibacter aggregans</name>
    <dbReference type="NCBI Taxonomy" id="1510150"/>
    <lineage>
        <taxon>Bacteria</taxon>
        <taxon>Pseudomonadati</taxon>
        <taxon>Pseudomonadota</taxon>
        <taxon>Gammaproteobacteria</taxon>
        <taxon>Pseudomonadales</taxon>
        <taxon>Pseudomonadaceae</taxon>
        <taxon>Permianibacter</taxon>
    </lineage>
</organism>
<evidence type="ECO:0000259" key="6">
    <source>
        <dbReference type="Pfam" id="PF01266"/>
    </source>
</evidence>
<keyword evidence="5" id="KW-0560">Oxidoreductase</keyword>
<evidence type="ECO:0000256" key="1">
    <source>
        <dbReference type="ARBA" id="ARBA00001974"/>
    </source>
</evidence>
<protein>
    <submittedName>
        <fullName evidence="7">Glycerol-3-phosphate dehydrogenase</fullName>
    </submittedName>
</protein>
<evidence type="ECO:0000313" key="7">
    <source>
        <dbReference type="EMBL" id="TDQ49844.1"/>
    </source>
</evidence>
<reference evidence="7 8" key="1">
    <citation type="submission" date="2019-03" db="EMBL/GenBank/DDBJ databases">
        <title>Genomic Encyclopedia of Type Strains, Phase IV (KMG-IV): sequencing the most valuable type-strain genomes for metagenomic binning, comparative biology and taxonomic classification.</title>
        <authorList>
            <person name="Goeker M."/>
        </authorList>
    </citation>
    <scope>NUCLEOTIDE SEQUENCE [LARGE SCALE GENOMIC DNA]</scope>
    <source>
        <strain evidence="7 8">DSM 103792</strain>
    </source>
</reference>
<evidence type="ECO:0000256" key="4">
    <source>
        <dbReference type="ARBA" id="ARBA00022827"/>
    </source>
</evidence>
<proteinExistence type="inferred from homology"/>
<dbReference type="Proteomes" id="UP000295375">
    <property type="component" value="Unassembled WGS sequence"/>
</dbReference>
<dbReference type="PANTHER" id="PTHR11985:SF15">
    <property type="entry name" value="GLYCEROL-3-PHOSPHATE DEHYDROGENASE, MITOCHONDRIAL"/>
    <property type="match status" value="1"/>
</dbReference>
<dbReference type="SUPFAM" id="SSF54373">
    <property type="entry name" value="FAD-linked reductases, C-terminal domain"/>
    <property type="match status" value="1"/>
</dbReference>
<dbReference type="AlphaFoldDB" id="A0A4R6V1D2"/>
<evidence type="ECO:0000256" key="2">
    <source>
        <dbReference type="ARBA" id="ARBA00007330"/>
    </source>
</evidence>
<dbReference type="InterPro" id="IPR006076">
    <property type="entry name" value="FAD-dep_OxRdtase"/>
</dbReference>
<dbReference type="SUPFAM" id="SSF51905">
    <property type="entry name" value="FAD/NAD(P)-binding domain"/>
    <property type="match status" value="1"/>
</dbReference>
<name>A0A4R6V1D2_9GAMM</name>
<comment type="cofactor">
    <cofactor evidence="1">
        <name>FAD</name>
        <dbReference type="ChEBI" id="CHEBI:57692"/>
    </cofactor>
</comment>
<dbReference type="GO" id="GO:0004368">
    <property type="term" value="F:glycerol-3-phosphate dehydrogenase (quinone) activity"/>
    <property type="evidence" value="ECO:0007669"/>
    <property type="project" value="InterPro"/>
</dbReference>
<dbReference type="GO" id="GO:0046168">
    <property type="term" value="P:glycerol-3-phosphate catabolic process"/>
    <property type="evidence" value="ECO:0007669"/>
    <property type="project" value="TreeGrafter"/>
</dbReference>
<keyword evidence="3" id="KW-0285">Flavoprotein</keyword>
<comment type="caution">
    <text evidence="7">The sequence shown here is derived from an EMBL/GenBank/DDBJ whole genome shotgun (WGS) entry which is preliminary data.</text>
</comment>
<sequence length="404" mass="45116">MTTRANSAVDMEATATANAFDADLIVIGAGIHGAAVAREAAARGWSVMVLEQHEQPARETSSRSSKLIHGGLRYLENADIALVHECLREQAILLRTAPHLVKSQRFFIPMVPHMKRPRWQLQIGLWLYWLLGGRRPGQSDSNAHIIDGLNNELISQCLVYRDAQTDDAALTRTVLASAEMMGARVHYSTSPAHIELHQHHVELRLQGAQTQTLRARAIANLSGIWINDVLAKVSPEQPAAKIDLVKGTHIVLPDAPIQGCYYLEAEDQRAVFVMPWRGMRLIGTTEIPCPVNTRQPEPSEPEIDYLLRTHNRYFKTTAKRSDVKDSWAGLRVLPQGEGEAFSRPRESIYLLNRQRQPRLISLLGGKLTSHRATAVSICQHLQAVMPKALWQADTRYQALPLLSC</sequence>
<keyword evidence="8" id="KW-1185">Reference proteome</keyword>
<evidence type="ECO:0000313" key="8">
    <source>
        <dbReference type="Proteomes" id="UP000295375"/>
    </source>
</evidence>
<dbReference type="PRINTS" id="PR01001">
    <property type="entry name" value="FADG3PDH"/>
</dbReference>
<evidence type="ECO:0000256" key="3">
    <source>
        <dbReference type="ARBA" id="ARBA00022630"/>
    </source>
</evidence>
<dbReference type="EMBL" id="SNYM01000003">
    <property type="protein sequence ID" value="TDQ49844.1"/>
    <property type="molecule type" value="Genomic_DNA"/>
</dbReference>
<dbReference type="Pfam" id="PF01266">
    <property type="entry name" value="DAO"/>
    <property type="match status" value="1"/>
</dbReference>
<keyword evidence="4" id="KW-0274">FAD</keyword>